<dbReference type="InterPro" id="IPR001753">
    <property type="entry name" value="Enoyl-CoA_hydra/iso"/>
</dbReference>
<accession>A0A381T1C1</accession>
<evidence type="ECO:0000313" key="2">
    <source>
        <dbReference type="EMBL" id="SVA09996.1"/>
    </source>
</evidence>
<reference evidence="2" key="1">
    <citation type="submission" date="2018-05" db="EMBL/GenBank/DDBJ databases">
        <authorList>
            <person name="Lanie J.A."/>
            <person name="Ng W.-L."/>
            <person name="Kazmierczak K.M."/>
            <person name="Andrzejewski T.M."/>
            <person name="Davidsen T.M."/>
            <person name="Wayne K.J."/>
            <person name="Tettelin H."/>
            <person name="Glass J.I."/>
            <person name="Rusch D."/>
            <person name="Podicherti R."/>
            <person name="Tsui H.-C.T."/>
            <person name="Winkler M.E."/>
        </authorList>
    </citation>
    <scope>NUCLEOTIDE SEQUENCE</scope>
</reference>
<dbReference type="EMBL" id="UINC01003877">
    <property type="protein sequence ID" value="SVA09996.1"/>
    <property type="molecule type" value="Genomic_DNA"/>
</dbReference>
<sequence>MDNVLRSELFAALEAADRDDTVHVTILRGAGSCFSSGYDLSSDLSADRPYHTPDGPAAWAHHVTKGWLWIWDLAKPVIAQVHGYAMAGGSELAAACDLVYLAEDATISHPVLRLAGTPDFAVHPWLVGLRNAMEMVLTGDPVDAAEAVRMGYANRCFPAEELDDRVLDLAERIAGVPSGLLQINKRWVHRALEAMGARTAIRSVPDLQGLAQQVPEVRELLGNLTDQVKRTAAEARMDEGAPSD</sequence>
<dbReference type="SUPFAM" id="SSF52096">
    <property type="entry name" value="ClpP/crotonase"/>
    <property type="match status" value="1"/>
</dbReference>
<gene>
    <name evidence="2" type="ORF">METZ01_LOCUS62850</name>
</gene>
<dbReference type="Gene3D" id="3.90.226.10">
    <property type="entry name" value="2-enoyl-CoA Hydratase, Chain A, domain 1"/>
    <property type="match status" value="1"/>
</dbReference>
<comment type="similarity">
    <text evidence="1">Belongs to the enoyl-CoA hydratase/isomerase family.</text>
</comment>
<evidence type="ECO:0000256" key="1">
    <source>
        <dbReference type="ARBA" id="ARBA00005254"/>
    </source>
</evidence>
<dbReference type="PANTHER" id="PTHR43802:SF1">
    <property type="entry name" value="IP11341P-RELATED"/>
    <property type="match status" value="1"/>
</dbReference>
<dbReference type="PANTHER" id="PTHR43802">
    <property type="entry name" value="ENOYL-COA HYDRATASE"/>
    <property type="match status" value="1"/>
</dbReference>
<proteinExistence type="inferred from homology"/>
<protein>
    <recommendedName>
        <fullName evidence="3">Enoyl-CoA hydratase</fullName>
    </recommendedName>
</protein>
<dbReference type="InterPro" id="IPR029045">
    <property type="entry name" value="ClpP/crotonase-like_dom_sf"/>
</dbReference>
<name>A0A381T1C1_9ZZZZ</name>
<dbReference type="Pfam" id="PF00378">
    <property type="entry name" value="ECH_1"/>
    <property type="match status" value="1"/>
</dbReference>
<dbReference type="CDD" id="cd06558">
    <property type="entry name" value="crotonase-like"/>
    <property type="match status" value="1"/>
</dbReference>
<evidence type="ECO:0008006" key="3">
    <source>
        <dbReference type="Google" id="ProtNLM"/>
    </source>
</evidence>
<organism evidence="2">
    <name type="scientific">marine metagenome</name>
    <dbReference type="NCBI Taxonomy" id="408172"/>
    <lineage>
        <taxon>unclassified sequences</taxon>
        <taxon>metagenomes</taxon>
        <taxon>ecological metagenomes</taxon>
    </lineage>
</organism>
<dbReference type="AlphaFoldDB" id="A0A381T1C1"/>